<accession>A0A438N3C6</accession>
<proteinExistence type="predicted"/>
<organism evidence="2 3">
    <name type="scientific">Exophiala mesophila</name>
    <name type="common">Black yeast-like fungus</name>
    <dbReference type="NCBI Taxonomy" id="212818"/>
    <lineage>
        <taxon>Eukaryota</taxon>
        <taxon>Fungi</taxon>
        <taxon>Dikarya</taxon>
        <taxon>Ascomycota</taxon>
        <taxon>Pezizomycotina</taxon>
        <taxon>Eurotiomycetes</taxon>
        <taxon>Chaetothyriomycetidae</taxon>
        <taxon>Chaetothyriales</taxon>
        <taxon>Herpotrichiellaceae</taxon>
        <taxon>Exophiala</taxon>
    </lineage>
</organism>
<feature type="region of interest" description="Disordered" evidence="1">
    <location>
        <begin position="53"/>
        <end position="102"/>
    </location>
</feature>
<dbReference type="OrthoDB" id="10360573at2759"/>
<feature type="compositionally biased region" description="Low complexity" evidence="1">
    <location>
        <begin position="73"/>
        <end position="101"/>
    </location>
</feature>
<dbReference type="AlphaFoldDB" id="A0A438N3C6"/>
<dbReference type="EMBL" id="NAJM01000024">
    <property type="protein sequence ID" value="RVX70263.1"/>
    <property type="molecule type" value="Genomic_DNA"/>
</dbReference>
<evidence type="ECO:0000313" key="3">
    <source>
        <dbReference type="Proteomes" id="UP000288859"/>
    </source>
</evidence>
<gene>
    <name evidence="2" type="ORF">B0A52_05596</name>
</gene>
<sequence>MGNRTFLHPTSPSSLKIIISCQIVHIGYSTLVPSIPPSLPNLNKINYRVLVSSDRMPKMGPPNPARQRDSERQIPAASQSSSSPSSSPATTTTTPTTSITPKCLFDNTAALPKTSTTYSFVNTDSGLRNNTKTIPSLEIHARSLQWRIRTETLENENHCQPMRLTTSVARERATWSDMAEIRRKLRPKWLCPEWVSTVTRECLSASDDLSTKTKETGRTGRGHNTKFAGQYAVRQGENTSIEKVVNRSKKGVHLRKDTHHVDWLGGPVPSLRPQTPTYDSISILRPNPDKLAVPVLGADCSPFRPSFITHLPDLSPVDPFGVTMTKTQRRAKERKEKKRREEGQA</sequence>
<feature type="region of interest" description="Disordered" evidence="1">
    <location>
        <begin position="319"/>
        <end position="345"/>
    </location>
</feature>
<feature type="compositionally biased region" description="Basic residues" evidence="1">
    <location>
        <begin position="327"/>
        <end position="338"/>
    </location>
</feature>
<reference evidence="2 3" key="1">
    <citation type="submission" date="2017-03" db="EMBL/GenBank/DDBJ databases">
        <title>Genomes of endolithic fungi from Antarctica.</title>
        <authorList>
            <person name="Coleine C."/>
            <person name="Masonjones S."/>
            <person name="Stajich J.E."/>
        </authorList>
    </citation>
    <scope>NUCLEOTIDE SEQUENCE [LARGE SCALE GENOMIC DNA]</scope>
    <source>
        <strain evidence="2 3">CCFEE 6314</strain>
    </source>
</reference>
<comment type="caution">
    <text evidence="2">The sequence shown here is derived from an EMBL/GenBank/DDBJ whole genome shotgun (WGS) entry which is preliminary data.</text>
</comment>
<name>A0A438N3C6_EXOME</name>
<dbReference type="VEuPathDB" id="FungiDB:PV10_08345"/>
<dbReference type="Proteomes" id="UP000288859">
    <property type="component" value="Unassembled WGS sequence"/>
</dbReference>
<evidence type="ECO:0000313" key="2">
    <source>
        <dbReference type="EMBL" id="RVX70263.1"/>
    </source>
</evidence>
<protein>
    <submittedName>
        <fullName evidence="2">Uncharacterized protein</fullName>
    </submittedName>
</protein>
<evidence type="ECO:0000256" key="1">
    <source>
        <dbReference type="SAM" id="MobiDB-lite"/>
    </source>
</evidence>